<keyword evidence="2" id="KW-0805">Transcription regulation</keyword>
<evidence type="ECO:0000256" key="1">
    <source>
        <dbReference type="ARBA" id="ARBA00009437"/>
    </source>
</evidence>
<evidence type="ECO:0000313" key="7">
    <source>
        <dbReference type="EMBL" id="MEU1955271.1"/>
    </source>
</evidence>
<comment type="similarity">
    <text evidence="1">Belongs to the LysR transcriptional regulatory family.</text>
</comment>
<evidence type="ECO:0000313" key="8">
    <source>
        <dbReference type="Proteomes" id="UP001550628"/>
    </source>
</evidence>
<protein>
    <submittedName>
        <fullName evidence="7">LysR family transcriptional regulator</fullName>
    </submittedName>
</protein>
<dbReference type="InterPro" id="IPR000847">
    <property type="entry name" value="LysR_HTH_N"/>
</dbReference>
<dbReference type="InterPro" id="IPR005119">
    <property type="entry name" value="LysR_subst-bd"/>
</dbReference>
<keyword evidence="5" id="KW-0804">Transcription</keyword>
<accession>A0ABV2WWL5</accession>
<evidence type="ECO:0000259" key="6">
    <source>
        <dbReference type="PROSITE" id="PS50931"/>
    </source>
</evidence>
<keyword evidence="3" id="KW-0238">DNA-binding</keyword>
<gene>
    <name evidence="7" type="ORF">ABZ510_25840</name>
</gene>
<reference evidence="7 8" key="1">
    <citation type="submission" date="2024-06" db="EMBL/GenBank/DDBJ databases">
        <title>The Natural Products Discovery Center: Release of the First 8490 Sequenced Strains for Exploring Actinobacteria Biosynthetic Diversity.</title>
        <authorList>
            <person name="Kalkreuter E."/>
            <person name="Kautsar S.A."/>
            <person name="Yang D."/>
            <person name="Bader C.D."/>
            <person name="Teijaro C.N."/>
            <person name="Fluegel L."/>
            <person name="Davis C.M."/>
            <person name="Simpson J.R."/>
            <person name="Lauterbach L."/>
            <person name="Steele A.D."/>
            <person name="Gui C."/>
            <person name="Meng S."/>
            <person name="Li G."/>
            <person name="Viehrig K."/>
            <person name="Ye F."/>
            <person name="Su P."/>
            <person name="Kiefer A.F."/>
            <person name="Nichols A."/>
            <person name="Cepeda A.J."/>
            <person name="Yan W."/>
            <person name="Fan B."/>
            <person name="Jiang Y."/>
            <person name="Adhikari A."/>
            <person name="Zheng C.-J."/>
            <person name="Schuster L."/>
            <person name="Cowan T.M."/>
            <person name="Smanski M.J."/>
            <person name="Chevrette M.G."/>
            <person name="De Carvalho L.P.S."/>
            <person name="Shen B."/>
        </authorList>
    </citation>
    <scope>NUCLEOTIDE SEQUENCE [LARGE SCALE GENOMIC DNA]</scope>
    <source>
        <strain evidence="7 8">NPDC019708</strain>
    </source>
</reference>
<feature type="domain" description="HTH lysR-type" evidence="6">
    <location>
        <begin position="1"/>
        <end position="58"/>
    </location>
</feature>
<organism evidence="7 8">
    <name type="scientific">Nocardia rhamnosiphila</name>
    <dbReference type="NCBI Taxonomy" id="426716"/>
    <lineage>
        <taxon>Bacteria</taxon>
        <taxon>Bacillati</taxon>
        <taxon>Actinomycetota</taxon>
        <taxon>Actinomycetes</taxon>
        <taxon>Mycobacteriales</taxon>
        <taxon>Nocardiaceae</taxon>
        <taxon>Nocardia</taxon>
    </lineage>
</organism>
<dbReference type="EMBL" id="JBEYBF010000022">
    <property type="protein sequence ID" value="MEU1955271.1"/>
    <property type="molecule type" value="Genomic_DNA"/>
</dbReference>
<evidence type="ECO:0000256" key="4">
    <source>
        <dbReference type="ARBA" id="ARBA00023159"/>
    </source>
</evidence>
<evidence type="ECO:0000256" key="3">
    <source>
        <dbReference type="ARBA" id="ARBA00023125"/>
    </source>
</evidence>
<evidence type="ECO:0000256" key="2">
    <source>
        <dbReference type="ARBA" id="ARBA00023015"/>
    </source>
</evidence>
<evidence type="ECO:0000256" key="5">
    <source>
        <dbReference type="ARBA" id="ARBA00023163"/>
    </source>
</evidence>
<proteinExistence type="inferred from homology"/>
<dbReference type="Gene3D" id="3.40.190.10">
    <property type="entry name" value="Periplasmic binding protein-like II"/>
    <property type="match status" value="2"/>
</dbReference>
<keyword evidence="8" id="KW-1185">Reference proteome</keyword>
<dbReference type="PANTHER" id="PTHR30346">
    <property type="entry name" value="TRANSCRIPTIONAL DUAL REGULATOR HCAR-RELATED"/>
    <property type="match status" value="1"/>
</dbReference>
<dbReference type="Pfam" id="PF00126">
    <property type="entry name" value="HTH_1"/>
    <property type="match status" value="1"/>
</dbReference>
<dbReference type="SUPFAM" id="SSF53850">
    <property type="entry name" value="Periplasmic binding protein-like II"/>
    <property type="match status" value="1"/>
</dbReference>
<dbReference type="PANTHER" id="PTHR30346:SF28">
    <property type="entry name" value="HTH-TYPE TRANSCRIPTIONAL REGULATOR CYNR"/>
    <property type="match status" value="1"/>
</dbReference>
<dbReference type="InterPro" id="IPR036390">
    <property type="entry name" value="WH_DNA-bd_sf"/>
</dbReference>
<dbReference type="PROSITE" id="PS50931">
    <property type="entry name" value="HTH_LYSR"/>
    <property type="match status" value="1"/>
</dbReference>
<dbReference type="Proteomes" id="UP001550628">
    <property type="component" value="Unassembled WGS sequence"/>
</dbReference>
<dbReference type="InterPro" id="IPR036388">
    <property type="entry name" value="WH-like_DNA-bd_sf"/>
</dbReference>
<dbReference type="PRINTS" id="PR00039">
    <property type="entry name" value="HTHLYSR"/>
</dbReference>
<name>A0ABV2WWL5_9NOCA</name>
<dbReference type="Gene3D" id="1.10.10.10">
    <property type="entry name" value="Winged helix-like DNA-binding domain superfamily/Winged helix DNA-binding domain"/>
    <property type="match status" value="1"/>
</dbReference>
<dbReference type="SUPFAM" id="SSF46785">
    <property type="entry name" value="Winged helix' DNA-binding domain"/>
    <property type="match status" value="1"/>
</dbReference>
<comment type="caution">
    <text evidence="7">The sequence shown here is derived from an EMBL/GenBank/DDBJ whole genome shotgun (WGS) entry which is preliminary data.</text>
</comment>
<sequence length="293" mass="31866">MELRQLRYFVEVFDRGSLSAAAKALLISQPALTRQVQQLERECGVTLFDRVPAGIVPTPAGTALFQHVLTLLRYADTAKDAAREAGPVREIVQIGLAPGLPPTWLGQIIDTVRVAVPQAYLSLTDATSTVQLQQLRAGRLDIAFVHEPPSGDLVRHRVLEEPFGFVVDPRIEGEFTGDICPLSALDGMDVLAHARDQVPIGHDRLVSAAHEAGIRPRWHFANYTENARACLHATGASGAILSRTTAGRLLPGWVWRRLVDPPITMQTWIVRQPVARGTVTAVADTIAGSFGID</sequence>
<keyword evidence="4" id="KW-0010">Activator</keyword>
<dbReference type="Pfam" id="PF03466">
    <property type="entry name" value="LysR_substrate"/>
    <property type="match status" value="1"/>
</dbReference>
<dbReference type="RefSeq" id="WP_356958603.1">
    <property type="nucleotide sequence ID" value="NZ_JBEYBD010000014.1"/>
</dbReference>